<evidence type="ECO:0000256" key="1">
    <source>
        <dbReference type="SAM" id="Phobius"/>
    </source>
</evidence>
<evidence type="ECO:0000313" key="4">
    <source>
        <dbReference type="Proteomes" id="UP000521922"/>
    </source>
</evidence>
<dbReference type="InterPro" id="IPR029787">
    <property type="entry name" value="Nucleotide_cyclase"/>
</dbReference>
<dbReference type="GO" id="GO:1902201">
    <property type="term" value="P:negative regulation of bacterial-type flagellum-dependent cell motility"/>
    <property type="evidence" value="ECO:0007669"/>
    <property type="project" value="TreeGrafter"/>
</dbReference>
<dbReference type="InterPro" id="IPR000160">
    <property type="entry name" value="GGDEF_dom"/>
</dbReference>
<keyword evidence="1" id="KW-0812">Transmembrane</keyword>
<dbReference type="GO" id="GO:0043709">
    <property type="term" value="P:cell adhesion involved in single-species biofilm formation"/>
    <property type="evidence" value="ECO:0007669"/>
    <property type="project" value="TreeGrafter"/>
</dbReference>
<protein>
    <submittedName>
        <fullName evidence="3">Diguanylate cyclase (GGDEF)-like protein</fullName>
    </submittedName>
</protein>
<feature type="transmembrane region" description="Helical" evidence="1">
    <location>
        <begin position="172"/>
        <end position="192"/>
    </location>
</feature>
<dbReference type="SMART" id="SM00267">
    <property type="entry name" value="GGDEF"/>
    <property type="match status" value="1"/>
</dbReference>
<dbReference type="GO" id="GO:0005886">
    <property type="term" value="C:plasma membrane"/>
    <property type="evidence" value="ECO:0007669"/>
    <property type="project" value="TreeGrafter"/>
</dbReference>
<dbReference type="EMBL" id="JACCBB010000001">
    <property type="protein sequence ID" value="NYD22137.1"/>
    <property type="molecule type" value="Genomic_DNA"/>
</dbReference>
<dbReference type="PANTHER" id="PTHR45138">
    <property type="entry name" value="REGULATORY COMPONENTS OF SENSORY TRANSDUCTION SYSTEM"/>
    <property type="match status" value="1"/>
</dbReference>
<dbReference type="NCBIfam" id="TIGR00254">
    <property type="entry name" value="GGDEF"/>
    <property type="match status" value="1"/>
</dbReference>
<proteinExistence type="predicted"/>
<dbReference type="GO" id="GO:0052621">
    <property type="term" value="F:diguanylate cyclase activity"/>
    <property type="evidence" value="ECO:0007669"/>
    <property type="project" value="TreeGrafter"/>
</dbReference>
<dbReference type="PROSITE" id="PS50887">
    <property type="entry name" value="GGDEF"/>
    <property type="match status" value="1"/>
</dbReference>
<dbReference type="PANTHER" id="PTHR45138:SF9">
    <property type="entry name" value="DIGUANYLATE CYCLASE DGCM-RELATED"/>
    <property type="match status" value="1"/>
</dbReference>
<dbReference type="SUPFAM" id="SSF55073">
    <property type="entry name" value="Nucleotide cyclase"/>
    <property type="match status" value="1"/>
</dbReference>
<dbReference type="AlphaFoldDB" id="A0A7Y9DK93"/>
<dbReference type="InterPro" id="IPR043128">
    <property type="entry name" value="Rev_trsase/Diguanyl_cyclase"/>
</dbReference>
<gene>
    <name evidence="3" type="ORF">BJ968_001677</name>
</gene>
<dbReference type="Gene3D" id="3.30.70.270">
    <property type="match status" value="1"/>
</dbReference>
<reference evidence="3 4" key="1">
    <citation type="submission" date="2020-07" db="EMBL/GenBank/DDBJ databases">
        <title>Sequencing the genomes of 1000 actinobacteria strains.</title>
        <authorList>
            <person name="Klenk H.-P."/>
        </authorList>
    </citation>
    <scope>NUCLEOTIDE SEQUENCE [LARGE SCALE GENOMIC DNA]</scope>
    <source>
        <strain evidence="3 4">DSM 7487</strain>
    </source>
</reference>
<name>A0A7Y9DK93_9ACTN</name>
<feature type="transmembrane region" description="Helical" evidence="1">
    <location>
        <begin position="34"/>
        <end position="52"/>
    </location>
</feature>
<sequence length="386" mass="40466">MTPRPVPLPRFPELFAPDVEREYRVARNAARSRWFTLTAVMGLLLFDAYALVDAVLAPQVLGLSLALRFGLVTPLVLAGLLLRSRRLRAEPASAVDGLVACGTAVLVVASLGVVQHHAPGALGGAYFGGSFVVVVFFVTLLRTDVRWAAGCLTAMLAAFAWGQALVGADSGPVEVAALLAVAVSGLFGLVMAHDVERSERARFTAVRRERALAAEREQLITALAEAAVRDELTGLLNRRGLAERLPAGPVGVLVVDVDHFKQYNDRVGHLQGDRCLASVAAALTAGSRPDDVVARLGGEEFVVVLTDGGDAAAAGERLRTAVRDLALPHPAGGVVTVSVGAATGAWEQAFAQADRAVYAAKAAGRDRVVERVAEQVVERLVGGVAP</sequence>
<dbReference type="Pfam" id="PF00990">
    <property type="entry name" value="GGDEF"/>
    <property type="match status" value="1"/>
</dbReference>
<evidence type="ECO:0000313" key="3">
    <source>
        <dbReference type="EMBL" id="NYD22137.1"/>
    </source>
</evidence>
<feature type="transmembrane region" description="Helical" evidence="1">
    <location>
        <begin position="94"/>
        <end position="114"/>
    </location>
</feature>
<keyword evidence="1" id="KW-1133">Transmembrane helix</keyword>
<comment type="caution">
    <text evidence="3">The sequence shown here is derived from an EMBL/GenBank/DDBJ whole genome shotgun (WGS) entry which is preliminary data.</text>
</comment>
<feature type="transmembrane region" description="Helical" evidence="1">
    <location>
        <begin position="58"/>
        <end position="82"/>
    </location>
</feature>
<accession>A0A7Y9DK93</accession>
<feature type="transmembrane region" description="Helical" evidence="1">
    <location>
        <begin position="120"/>
        <end position="140"/>
    </location>
</feature>
<dbReference type="CDD" id="cd01949">
    <property type="entry name" value="GGDEF"/>
    <property type="match status" value="1"/>
</dbReference>
<evidence type="ECO:0000259" key="2">
    <source>
        <dbReference type="PROSITE" id="PS50887"/>
    </source>
</evidence>
<organism evidence="3 4">
    <name type="scientific">Kineococcus aurantiacus</name>
    <dbReference type="NCBI Taxonomy" id="37633"/>
    <lineage>
        <taxon>Bacteria</taxon>
        <taxon>Bacillati</taxon>
        <taxon>Actinomycetota</taxon>
        <taxon>Actinomycetes</taxon>
        <taxon>Kineosporiales</taxon>
        <taxon>Kineosporiaceae</taxon>
        <taxon>Kineococcus</taxon>
    </lineage>
</organism>
<dbReference type="RefSeq" id="WP_179750898.1">
    <property type="nucleotide sequence ID" value="NZ_BAAAGN010000005.1"/>
</dbReference>
<keyword evidence="1" id="KW-0472">Membrane</keyword>
<dbReference type="Proteomes" id="UP000521922">
    <property type="component" value="Unassembled WGS sequence"/>
</dbReference>
<feature type="transmembrane region" description="Helical" evidence="1">
    <location>
        <begin position="147"/>
        <end position="166"/>
    </location>
</feature>
<feature type="domain" description="GGDEF" evidence="2">
    <location>
        <begin position="248"/>
        <end position="373"/>
    </location>
</feature>
<keyword evidence="4" id="KW-1185">Reference proteome</keyword>
<dbReference type="InterPro" id="IPR050469">
    <property type="entry name" value="Diguanylate_Cyclase"/>
</dbReference>